<dbReference type="InterPro" id="IPR044673">
    <property type="entry name" value="DCL-like"/>
</dbReference>
<evidence type="ECO:0000313" key="2">
    <source>
        <dbReference type="Proteomes" id="UP000516437"/>
    </source>
</evidence>
<dbReference type="Pfam" id="PF11523">
    <property type="entry name" value="DUF3223"/>
    <property type="match status" value="1"/>
</dbReference>
<accession>A0A6A1W037</accession>
<name>A0A6A1W037_9ROSI</name>
<dbReference type="GO" id="GO:0009658">
    <property type="term" value="P:chloroplast organization"/>
    <property type="evidence" value="ECO:0007669"/>
    <property type="project" value="TreeGrafter"/>
</dbReference>
<dbReference type="GO" id="GO:0000428">
    <property type="term" value="C:DNA-directed RNA polymerase complex"/>
    <property type="evidence" value="ECO:0007669"/>
    <property type="project" value="UniProtKB-KW"/>
</dbReference>
<dbReference type="GO" id="GO:1901259">
    <property type="term" value="P:chloroplast rRNA processing"/>
    <property type="evidence" value="ECO:0007669"/>
    <property type="project" value="TreeGrafter"/>
</dbReference>
<dbReference type="Gene3D" id="3.10.450.40">
    <property type="match status" value="1"/>
</dbReference>
<dbReference type="AlphaFoldDB" id="A0A6A1W037"/>
<protein>
    <submittedName>
        <fullName evidence="1">DNA-directed RNA polymerase IV subunit 1</fullName>
    </submittedName>
</protein>
<dbReference type="PANTHER" id="PTHR33415">
    <property type="entry name" value="PROTEIN EMBRYO DEFECTIVE 514"/>
    <property type="match status" value="1"/>
</dbReference>
<organism evidence="1 2">
    <name type="scientific">Morella rubra</name>
    <name type="common">Chinese bayberry</name>
    <dbReference type="NCBI Taxonomy" id="262757"/>
    <lineage>
        <taxon>Eukaryota</taxon>
        <taxon>Viridiplantae</taxon>
        <taxon>Streptophyta</taxon>
        <taxon>Embryophyta</taxon>
        <taxon>Tracheophyta</taxon>
        <taxon>Spermatophyta</taxon>
        <taxon>Magnoliopsida</taxon>
        <taxon>eudicotyledons</taxon>
        <taxon>Gunneridae</taxon>
        <taxon>Pentapetalae</taxon>
        <taxon>rosids</taxon>
        <taxon>fabids</taxon>
        <taxon>Fagales</taxon>
        <taxon>Myricaceae</taxon>
        <taxon>Morella</taxon>
    </lineage>
</organism>
<keyword evidence="1" id="KW-0240">DNA-directed RNA polymerase</keyword>
<gene>
    <name evidence="1" type="ORF">CJ030_MR4G021153</name>
</gene>
<sequence>MASKIIRYPINDKLDENDKSTLMMALFFHPHRDEKIGSGAQDIKVVRHPKYLNTRCFEVVRKDGTVEDFSYRKCVLGAFEMIDPQRAKSYKAKWLQHSTV</sequence>
<keyword evidence="2" id="KW-1185">Reference proteome</keyword>
<dbReference type="PANTHER" id="PTHR33415:SF21">
    <property type="entry name" value="OS04G0572600 PROTEIN"/>
    <property type="match status" value="1"/>
</dbReference>
<dbReference type="EMBL" id="RXIC02000022">
    <property type="protein sequence ID" value="KAB1217168.1"/>
    <property type="molecule type" value="Genomic_DNA"/>
</dbReference>
<reference evidence="1 2" key="1">
    <citation type="journal article" date="2019" name="Plant Biotechnol. J.">
        <title>The red bayberry genome and genetic basis of sex determination.</title>
        <authorList>
            <person name="Jia H.M."/>
            <person name="Jia H.J."/>
            <person name="Cai Q.L."/>
            <person name="Wang Y."/>
            <person name="Zhao H.B."/>
            <person name="Yang W.F."/>
            <person name="Wang G.Y."/>
            <person name="Li Y.H."/>
            <person name="Zhan D.L."/>
            <person name="Shen Y.T."/>
            <person name="Niu Q.F."/>
            <person name="Chang L."/>
            <person name="Qiu J."/>
            <person name="Zhao L."/>
            <person name="Xie H.B."/>
            <person name="Fu W.Y."/>
            <person name="Jin J."/>
            <person name="Li X.W."/>
            <person name="Jiao Y."/>
            <person name="Zhou C.C."/>
            <person name="Tu T."/>
            <person name="Chai C.Y."/>
            <person name="Gao J.L."/>
            <person name="Fan L.J."/>
            <person name="van de Weg E."/>
            <person name="Wang J.Y."/>
            <person name="Gao Z.S."/>
        </authorList>
    </citation>
    <scope>NUCLEOTIDE SEQUENCE [LARGE SCALE GENOMIC DNA]</scope>
    <source>
        <tissue evidence="1">Leaves</tissue>
    </source>
</reference>
<comment type="caution">
    <text evidence="1">The sequence shown here is derived from an EMBL/GenBank/DDBJ whole genome shotgun (WGS) entry which is preliminary data.</text>
</comment>
<dbReference type="Proteomes" id="UP000516437">
    <property type="component" value="Chromosome 4"/>
</dbReference>
<dbReference type="OrthoDB" id="409625at2759"/>
<proteinExistence type="predicted"/>
<keyword evidence="1" id="KW-0804">Transcription</keyword>
<evidence type="ECO:0000313" key="1">
    <source>
        <dbReference type="EMBL" id="KAB1217168.1"/>
    </source>
</evidence>
<dbReference type="GO" id="GO:0009507">
    <property type="term" value="C:chloroplast"/>
    <property type="evidence" value="ECO:0007669"/>
    <property type="project" value="TreeGrafter"/>
</dbReference>